<comment type="caution">
    <text evidence="2">The sequence shown here is derived from an EMBL/GenBank/DDBJ whole genome shotgun (WGS) entry which is preliminary data.</text>
</comment>
<dbReference type="EMBL" id="MFUA01000023">
    <property type="protein sequence ID" value="OGI76601.1"/>
    <property type="molecule type" value="Genomic_DNA"/>
</dbReference>
<feature type="domain" description="Phosphoribulokinase/uridine kinase" evidence="1">
    <location>
        <begin position="25"/>
        <end position="175"/>
    </location>
</feature>
<gene>
    <name evidence="2" type="ORF">A3B85_00645</name>
</gene>
<evidence type="ECO:0000313" key="3">
    <source>
        <dbReference type="Proteomes" id="UP000178374"/>
    </source>
</evidence>
<dbReference type="SUPFAM" id="SSF52540">
    <property type="entry name" value="P-loop containing nucleoside triphosphate hydrolases"/>
    <property type="match status" value="1"/>
</dbReference>
<dbReference type="InterPro" id="IPR027417">
    <property type="entry name" value="P-loop_NTPase"/>
</dbReference>
<dbReference type="Pfam" id="PF00485">
    <property type="entry name" value="PRK"/>
    <property type="match status" value="1"/>
</dbReference>
<evidence type="ECO:0000313" key="2">
    <source>
        <dbReference type="EMBL" id="OGI76601.1"/>
    </source>
</evidence>
<reference evidence="2 3" key="1">
    <citation type="journal article" date="2016" name="Nat. Commun.">
        <title>Thousands of microbial genomes shed light on interconnected biogeochemical processes in an aquifer system.</title>
        <authorList>
            <person name="Anantharaman K."/>
            <person name="Brown C.T."/>
            <person name="Hug L.A."/>
            <person name="Sharon I."/>
            <person name="Castelle C.J."/>
            <person name="Probst A.J."/>
            <person name="Thomas B.C."/>
            <person name="Singh A."/>
            <person name="Wilkins M.J."/>
            <person name="Karaoz U."/>
            <person name="Brodie E.L."/>
            <person name="Williams K.H."/>
            <person name="Hubbard S.S."/>
            <person name="Banfield J.F."/>
        </authorList>
    </citation>
    <scope>NUCLEOTIDE SEQUENCE [LARGE SCALE GENOMIC DNA]</scope>
</reference>
<organism evidence="2 3">
    <name type="scientific">Candidatus Nomurabacteria bacterium RIFCSPHIGHO2_02_FULL_37_13</name>
    <dbReference type="NCBI Taxonomy" id="1801750"/>
    <lineage>
        <taxon>Bacteria</taxon>
        <taxon>Candidatus Nomuraibacteriota</taxon>
    </lineage>
</organism>
<dbReference type="GO" id="GO:0016301">
    <property type="term" value="F:kinase activity"/>
    <property type="evidence" value="ECO:0007669"/>
    <property type="project" value="InterPro"/>
</dbReference>
<protein>
    <recommendedName>
        <fullName evidence="1">Phosphoribulokinase/uridine kinase domain-containing protein</fullName>
    </recommendedName>
</protein>
<name>A0A1F6W3Y2_9BACT</name>
<evidence type="ECO:0000259" key="1">
    <source>
        <dbReference type="Pfam" id="PF00485"/>
    </source>
</evidence>
<dbReference type="AlphaFoldDB" id="A0A1F6W3Y2"/>
<sequence>MIPKKLANQANKAIIIWAKGKDKLIVAIDGYAGIGKTTLLNNLTKINPDIVAVNWDDFILPRDIFQKKLAKAKDRSKIFELKIGDSKKLKDFIGAYRTTDRLYKMDAYNGSTGKVNTPRAFGFSKKIMVIEGVFMFHPELSRSKFWDKRIYLQGDINKTTERRVNREKKRWGKNYIPETHPDSYFKQVVIALNRYIKLHCPEKIADLVLRAD</sequence>
<dbReference type="InterPro" id="IPR006083">
    <property type="entry name" value="PRK/URK"/>
</dbReference>
<dbReference type="Proteomes" id="UP000178374">
    <property type="component" value="Unassembled WGS sequence"/>
</dbReference>
<dbReference type="STRING" id="1801750.A3B85_00645"/>
<proteinExistence type="predicted"/>
<accession>A0A1F6W3Y2</accession>
<dbReference type="Gene3D" id="3.40.50.300">
    <property type="entry name" value="P-loop containing nucleotide triphosphate hydrolases"/>
    <property type="match status" value="1"/>
</dbReference>
<dbReference type="GO" id="GO:0005524">
    <property type="term" value="F:ATP binding"/>
    <property type="evidence" value="ECO:0007669"/>
    <property type="project" value="InterPro"/>
</dbReference>